<evidence type="ECO:0000259" key="6">
    <source>
        <dbReference type="Pfam" id="PF08244"/>
    </source>
</evidence>
<dbReference type="Gene3D" id="2.115.10.20">
    <property type="entry name" value="Glycosyl hydrolase domain, family 43"/>
    <property type="match status" value="1"/>
</dbReference>
<name>A0A7S5VKC9_MAYDE</name>
<dbReference type="PANTHER" id="PTHR42800">
    <property type="entry name" value="EXOINULINASE INUD (AFU_ORTHOLOGUE AFUA_5G00480)"/>
    <property type="match status" value="1"/>
</dbReference>
<feature type="domain" description="Glycosyl hydrolase family 32 N-terminal" evidence="5">
    <location>
        <begin position="33"/>
        <end position="337"/>
    </location>
</feature>
<dbReference type="SUPFAM" id="SSF49899">
    <property type="entry name" value="Concanavalin A-like lectins/glucanases"/>
    <property type="match status" value="1"/>
</dbReference>
<dbReference type="AlphaFoldDB" id="A0A7S5VKC9"/>
<dbReference type="GO" id="GO:0005737">
    <property type="term" value="C:cytoplasm"/>
    <property type="evidence" value="ECO:0007669"/>
    <property type="project" value="TreeGrafter"/>
</dbReference>
<evidence type="ECO:0000256" key="3">
    <source>
        <dbReference type="ARBA" id="ARBA00023295"/>
    </source>
</evidence>
<feature type="domain" description="Glycosyl hydrolase family 32 C-terminal" evidence="6">
    <location>
        <begin position="378"/>
        <end position="482"/>
    </location>
</feature>
<protein>
    <submittedName>
        <fullName evidence="7">MDL5</fullName>
    </submittedName>
</protein>
<dbReference type="SMART" id="SM00640">
    <property type="entry name" value="Glyco_32"/>
    <property type="match status" value="1"/>
</dbReference>
<dbReference type="InterPro" id="IPR013148">
    <property type="entry name" value="Glyco_hydro_32_N"/>
</dbReference>
<dbReference type="InterPro" id="IPR013320">
    <property type="entry name" value="ConA-like_dom_sf"/>
</dbReference>
<evidence type="ECO:0000256" key="1">
    <source>
        <dbReference type="ARBA" id="ARBA00009902"/>
    </source>
</evidence>
<sequence length="514" mass="58957">MLRINIQLIISIVVLDSYSSELYDELYRPQLTFSPPSGWINDPNGLVYYDGVFHLFCQYNPNSTLHGNLHWYHAISPDLVHWENLGIALAPTNGNLIFSGSAIIDHGNVTGLQANDDKKTLIAIFTAHDLSTNEENQWLAYSNDGPEYRQFEMYKNNPILPNPNPSEQKDFRDPAVFKYNDHFVLVLAAYNRILIYNSPDLLKWTFVSEFGVDEGSHTGTWECPSLFPINVTIDGVQVEKYVLIVGLTDNSIPTTQYYVGSFDGQTFTNENSKETILWLDYGPDSYAGITYNQLPDGRRIFISWENRWQYAQQLNFNVWNGQMGLARELTLNKIDNRILISSLPVRETKMLRIDHVRKQNIPIENYLSFEIAKFDDENRKQSVDIEMMLNIANLKAGDSFNIVFFGVNDALNISFNGNEFILDRSKAGRIDFPNFGRLWNAPRMIESSILKLRIIIDRSSIEFFADDGLTVMTALFYSEEDIASKMVIQVHSASLDSMIAVKEFNVYKMKSIWK</sequence>
<evidence type="ECO:0000256" key="2">
    <source>
        <dbReference type="ARBA" id="ARBA00022801"/>
    </source>
</evidence>
<dbReference type="InterPro" id="IPR023296">
    <property type="entry name" value="Glyco_hydro_beta-prop_sf"/>
</dbReference>
<dbReference type="GO" id="GO:0005987">
    <property type="term" value="P:sucrose catabolic process"/>
    <property type="evidence" value="ECO:0007669"/>
    <property type="project" value="TreeGrafter"/>
</dbReference>
<evidence type="ECO:0000256" key="4">
    <source>
        <dbReference type="RuleBase" id="RU362110"/>
    </source>
</evidence>
<evidence type="ECO:0000313" key="7">
    <source>
        <dbReference type="EMBL" id="QIX12408.1"/>
    </source>
</evidence>
<dbReference type="SUPFAM" id="SSF75005">
    <property type="entry name" value="Arabinanase/levansucrase/invertase"/>
    <property type="match status" value="1"/>
</dbReference>
<dbReference type="GO" id="GO:0004575">
    <property type="term" value="F:sucrose alpha-glucosidase activity"/>
    <property type="evidence" value="ECO:0007669"/>
    <property type="project" value="TreeGrafter"/>
</dbReference>
<keyword evidence="2 4" id="KW-0378">Hydrolase</keyword>
<reference evidence="7" key="1">
    <citation type="submission" date="2019-02" db="EMBL/GenBank/DDBJ databases">
        <title>A Single Event of Horizontal Gene Transfer Changed Fundamentally the Metabolic Physiology of a Parasitic Gall Midge.</title>
        <authorList>
            <person name="Cheng X."/>
            <person name="Garces-Carrera S."/>
            <person name="Whitworth J."/>
            <person name="Park Y."/>
            <person name="Chen M.-S."/>
        </authorList>
    </citation>
    <scope>NUCLEOTIDE SEQUENCE</scope>
</reference>
<dbReference type="InterPro" id="IPR013189">
    <property type="entry name" value="Glyco_hydro_32_C"/>
</dbReference>
<dbReference type="Gene3D" id="2.60.120.560">
    <property type="entry name" value="Exo-inulinase, domain 1"/>
    <property type="match status" value="1"/>
</dbReference>
<dbReference type="CDD" id="cd18622">
    <property type="entry name" value="GH32_Inu-like"/>
    <property type="match status" value="1"/>
</dbReference>
<comment type="similarity">
    <text evidence="1 4">Belongs to the glycosyl hydrolase 32 family.</text>
</comment>
<dbReference type="Pfam" id="PF00251">
    <property type="entry name" value="Glyco_hydro_32N"/>
    <property type="match status" value="1"/>
</dbReference>
<keyword evidence="3 4" id="KW-0326">Glycosidase</keyword>
<proteinExistence type="evidence at transcript level"/>
<evidence type="ECO:0000259" key="5">
    <source>
        <dbReference type="Pfam" id="PF00251"/>
    </source>
</evidence>
<accession>A0A7S5VKC9</accession>
<organism evidence="7">
    <name type="scientific">Mayetiola destructor</name>
    <name type="common">Hessian fly</name>
    <dbReference type="NCBI Taxonomy" id="39758"/>
    <lineage>
        <taxon>Eukaryota</taxon>
        <taxon>Metazoa</taxon>
        <taxon>Ecdysozoa</taxon>
        <taxon>Arthropoda</taxon>
        <taxon>Hexapoda</taxon>
        <taxon>Insecta</taxon>
        <taxon>Pterygota</taxon>
        <taxon>Neoptera</taxon>
        <taxon>Endopterygota</taxon>
        <taxon>Diptera</taxon>
        <taxon>Nematocera</taxon>
        <taxon>Sciaroidea</taxon>
        <taxon>Cecidomyiidae</taxon>
        <taxon>Mayetiola</taxon>
    </lineage>
</organism>
<dbReference type="PANTHER" id="PTHR42800:SF1">
    <property type="entry name" value="EXOINULINASE INUD (AFU_ORTHOLOGUE AFUA_5G00480)"/>
    <property type="match status" value="1"/>
</dbReference>
<dbReference type="EMBL" id="MK519619">
    <property type="protein sequence ID" value="QIX12408.1"/>
    <property type="molecule type" value="mRNA"/>
</dbReference>
<dbReference type="Pfam" id="PF08244">
    <property type="entry name" value="Glyco_hydro_32C"/>
    <property type="match status" value="1"/>
</dbReference>
<dbReference type="InterPro" id="IPR001362">
    <property type="entry name" value="Glyco_hydro_32"/>
</dbReference>